<evidence type="ECO:0000313" key="1">
    <source>
        <dbReference type="EMBL" id="CDW46904.1"/>
    </source>
</evidence>
<proteinExistence type="predicted"/>
<sequence length="49" mass="5806">YIRILLHKLVSHGFNFFIGNIFHFLDSTSTRFSGSFPFTLLNLTRIIFR</sequence>
<reference evidence="1" key="1">
    <citation type="submission" date="2014-05" db="EMBL/GenBank/DDBJ databases">
        <authorList>
            <person name="Chronopoulou M."/>
        </authorList>
    </citation>
    <scope>NUCLEOTIDE SEQUENCE</scope>
    <source>
        <tissue evidence="1">Whole organism</tissue>
    </source>
</reference>
<name>A0A0K2V8V4_LEPSM</name>
<accession>A0A0K2V8V4</accession>
<dbReference type="AlphaFoldDB" id="A0A0K2V8V4"/>
<dbReference type="EMBL" id="HACA01029543">
    <property type="protein sequence ID" value="CDW46904.1"/>
    <property type="molecule type" value="Transcribed_RNA"/>
</dbReference>
<feature type="non-terminal residue" evidence="1">
    <location>
        <position position="1"/>
    </location>
</feature>
<protein>
    <submittedName>
        <fullName evidence="1">Uncharacterized protein</fullName>
    </submittedName>
</protein>
<organism evidence="1">
    <name type="scientific">Lepeophtheirus salmonis</name>
    <name type="common">Salmon louse</name>
    <name type="synonym">Caligus salmonis</name>
    <dbReference type="NCBI Taxonomy" id="72036"/>
    <lineage>
        <taxon>Eukaryota</taxon>
        <taxon>Metazoa</taxon>
        <taxon>Ecdysozoa</taxon>
        <taxon>Arthropoda</taxon>
        <taxon>Crustacea</taxon>
        <taxon>Multicrustacea</taxon>
        <taxon>Hexanauplia</taxon>
        <taxon>Copepoda</taxon>
        <taxon>Siphonostomatoida</taxon>
        <taxon>Caligidae</taxon>
        <taxon>Lepeophtheirus</taxon>
    </lineage>
</organism>